<dbReference type="InterPro" id="IPR019277">
    <property type="entry name" value="DUF2304"/>
</dbReference>
<protein>
    <submittedName>
        <fullName evidence="3">DUF2304 domain-containing protein</fullName>
    </submittedName>
</protein>
<feature type="compositionally biased region" description="Basic and acidic residues" evidence="1">
    <location>
        <begin position="112"/>
        <end position="129"/>
    </location>
</feature>
<evidence type="ECO:0000313" key="4">
    <source>
        <dbReference type="Proteomes" id="UP000275048"/>
    </source>
</evidence>
<evidence type="ECO:0000256" key="1">
    <source>
        <dbReference type="SAM" id="MobiDB-lite"/>
    </source>
</evidence>
<feature type="transmembrane region" description="Helical" evidence="2">
    <location>
        <begin position="71"/>
        <end position="86"/>
    </location>
</feature>
<organism evidence="3 4">
    <name type="scientific">Agromyces tardus</name>
    <dbReference type="NCBI Taxonomy" id="2583849"/>
    <lineage>
        <taxon>Bacteria</taxon>
        <taxon>Bacillati</taxon>
        <taxon>Actinomycetota</taxon>
        <taxon>Actinomycetes</taxon>
        <taxon>Micrococcales</taxon>
        <taxon>Microbacteriaceae</taxon>
        <taxon>Agromyces</taxon>
    </lineage>
</organism>
<sequence>MDTQLVIKVLLIVVFAAFAVFLMLPGRGVRHVAIRRIVMLALLVVVVFAVVFPSSLSTIASLVGVGRGTDLLLYGLIVVFIGNSLIEHRRARQLERQITVLARRIALDESPEPSRPRATEADGAEPTER</sequence>
<proteinExistence type="predicted"/>
<evidence type="ECO:0000256" key="2">
    <source>
        <dbReference type="SAM" id="Phobius"/>
    </source>
</evidence>
<dbReference type="Proteomes" id="UP000275048">
    <property type="component" value="Unassembled WGS sequence"/>
</dbReference>
<dbReference type="EMBL" id="RHHB01000021">
    <property type="protein sequence ID" value="RNB48215.1"/>
    <property type="molecule type" value="Genomic_DNA"/>
</dbReference>
<dbReference type="Pfam" id="PF10066">
    <property type="entry name" value="DUF2304"/>
    <property type="match status" value="1"/>
</dbReference>
<dbReference type="OrthoDB" id="8904808at2"/>
<keyword evidence="2" id="KW-1133">Transmembrane helix</keyword>
<keyword evidence="4" id="KW-1185">Reference proteome</keyword>
<evidence type="ECO:0000313" key="3">
    <source>
        <dbReference type="EMBL" id="RNB48215.1"/>
    </source>
</evidence>
<accession>A0A3M8ACJ5</accession>
<gene>
    <name evidence="3" type="ORF">EDM22_11400</name>
</gene>
<reference evidence="3 4" key="1">
    <citation type="submission" date="2018-10" db="EMBL/GenBank/DDBJ databases">
        <title>Isolation, diversity and antibacterial activity of antinobacteria from the wheat rhizosphere soil.</title>
        <authorList>
            <person name="Sun T."/>
        </authorList>
    </citation>
    <scope>NUCLEOTIDE SEQUENCE [LARGE SCALE GENOMIC DNA]</scope>
    <source>
        <strain evidence="3 4">SJ-23</strain>
    </source>
</reference>
<keyword evidence="2" id="KW-0472">Membrane</keyword>
<feature type="transmembrane region" description="Helical" evidence="2">
    <location>
        <begin position="6"/>
        <end position="25"/>
    </location>
</feature>
<feature type="region of interest" description="Disordered" evidence="1">
    <location>
        <begin position="109"/>
        <end position="129"/>
    </location>
</feature>
<comment type="caution">
    <text evidence="3">The sequence shown here is derived from an EMBL/GenBank/DDBJ whole genome shotgun (WGS) entry which is preliminary data.</text>
</comment>
<name>A0A3M8ACJ5_9MICO</name>
<feature type="transmembrane region" description="Helical" evidence="2">
    <location>
        <begin position="37"/>
        <end position="65"/>
    </location>
</feature>
<dbReference type="AlphaFoldDB" id="A0A3M8ACJ5"/>
<keyword evidence="2" id="KW-0812">Transmembrane</keyword>